<reference evidence="2" key="2">
    <citation type="submission" date="2020-09" db="EMBL/GenBank/DDBJ databases">
        <authorList>
            <person name="Sun Q."/>
            <person name="Zhou Y."/>
        </authorList>
    </citation>
    <scope>NUCLEOTIDE SEQUENCE</scope>
    <source>
        <strain evidence="2">CGMCC 1.15343</strain>
    </source>
</reference>
<organism evidence="2 3">
    <name type="scientific">Pedobacter quisquiliarum</name>
    <dbReference type="NCBI Taxonomy" id="1834438"/>
    <lineage>
        <taxon>Bacteria</taxon>
        <taxon>Pseudomonadati</taxon>
        <taxon>Bacteroidota</taxon>
        <taxon>Sphingobacteriia</taxon>
        <taxon>Sphingobacteriales</taxon>
        <taxon>Sphingobacteriaceae</taxon>
        <taxon>Pedobacter</taxon>
    </lineage>
</organism>
<dbReference type="AlphaFoldDB" id="A0A916UI90"/>
<gene>
    <name evidence="2" type="ORF">GCM10011387_30250</name>
</gene>
<protein>
    <submittedName>
        <fullName evidence="2">Uncharacterized protein</fullName>
    </submittedName>
</protein>
<accession>A0A916UI90</accession>
<keyword evidence="1" id="KW-0812">Transmembrane</keyword>
<evidence type="ECO:0000256" key="1">
    <source>
        <dbReference type="SAM" id="Phobius"/>
    </source>
</evidence>
<name>A0A916UI90_9SPHI</name>
<reference evidence="2" key="1">
    <citation type="journal article" date="2014" name="Int. J. Syst. Evol. Microbiol.">
        <title>Complete genome sequence of Corynebacterium casei LMG S-19264T (=DSM 44701T), isolated from a smear-ripened cheese.</title>
        <authorList>
            <consortium name="US DOE Joint Genome Institute (JGI-PGF)"/>
            <person name="Walter F."/>
            <person name="Albersmeier A."/>
            <person name="Kalinowski J."/>
            <person name="Ruckert C."/>
        </authorList>
    </citation>
    <scope>NUCLEOTIDE SEQUENCE</scope>
    <source>
        <strain evidence="2">CGMCC 1.15343</strain>
    </source>
</reference>
<proteinExistence type="predicted"/>
<dbReference type="Proteomes" id="UP000651668">
    <property type="component" value="Unassembled WGS sequence"/>
</dbReference>
<keyword evidence="1" id="KW-0472">Membrane</keyword>
<evidence type="ECO:0000313" key="3">
    <source>
        <dbReference type="Proteomes" id="UP000651668"/>
    </source>
</evidence>
<comment type="caution">
    <text evidence="2">The sequence shown here is derived from an EMBL/GenBank/DDBJ whole genome shotgun (WGS) entry which is preliminary data.</text>
</comment>
<dbReference type="EMBL" id="BMIL01000011">
    <property type="protein sequence ID" value="GGC74505.1"/>
    <property type="molecule type" value="Genomic_DNA"/>
</dbReference>
<sequence>MIQQNDTDMKRLSNISPFILLLVPVFFMMILAFAAPVASENPNDEMAVKANKVKVVNVSNVLAK</sequence>
<keyword evidence="1" id="KW-1133">Transmembrane helix</keyword>
<keyword evidence="3" id="KW-1185">Reference proteome</keyword>
<feature type="transmembrane region" description="Helical" evidence="1">
    <location>
        <begin position="12"/>
        <end position="35"/>
    </location>
</feature>
<evidence type="ECO:0000313" key="2">
    <source>
        <dbReference type="EMBL" id="GGC74505.1"/>
    </source>
</evidence>